<keyword evidence="5 13" id="KW-0964">Secreted</keyword>
<evidence type="ECO:0000256" key="8">
    <source>
        <dbReference type="ARBA" id="ARBA00023026"/>
    </source>
</evidence>
<evidence type="ECO:0000256" key="2">
    <source>
        <dbReference type="ARBA" id="ARBA00007534"/>
    </source>
</evidence>
<comment type="caution">
    <text evidence="14">The sequence shown here is derived from an EMBL/GenBank/DDBJ whole genome shotgun (WGS) entry which is preliminary data.</text>
</comment>
<feature type="disulfide bond" evidence="12">
    <location>
        <begin position="49"/>
        <end position="147"/>
    </location>
</feature>
<feature type="signal peptide" evidence="13">
    <location>
        <begin position="1"/>
        <end position="23"/>
    </location>
</feature>
<keyword evidence="9 12" id="KW-1015">Disulfide bond</keyword>
<feature type="active site" description="Nucleophile" evidence="11">
    <location>
        <position position="158"/>
    </location>
</feature>
<comment type="function">
    <text evidence="13">Catalyzes the hydrolysis of complex carboxylic polyesters found in the cell wall of plants. Degrades cutin, a macromolecule that forms the structure of the plant cuticle.</text>
</comment>
<evidence type="ECO:0000256" key="9">
    <source>
        <dbReference type="ARBA" id="ARBA00023157"/>
    </source>
</evidence>
<dbReference type="Gene3D" id="3.40.50.1820">
    <property type="entry name" value="alpha/beta hydrolase"/>
    <property type="match status" value="1"/>
</dbReference>
<feature type="chain" id="PRO_5041770610" description="Cutinase" evidence="13">
    <location>
        <begin position="24"/>
        <end position="247"/>
    </location>
</feature>
<comment type="similarity">
    <text evidence="2 13">Belongs to the cutinase family.</text>
</comment>
<evidence type="ECO:0000313" key="14">
    <source>
        <dbReference type="EMBL" id="KAK2760060.1"/>
    </source>
</evidence>
<dbReference type="InterPro" id="IPR029058">
    <property type="entry name" value="AB_hydrolase_fold"/>
</dbReference>
<evidence type="ECO:0000256" key="10">
    <source>
        <dbReference type="ARBA" id="ARBA00034045"/>
    </source>
</evidence>
<evidence type="ECO:0000256" key="11">
    <source>
        <dbReference type="PIRSR" id="PIRSR611150-1"/>
    </source>
</evidence>
<dbReference type="Proteomes" id="UP001281614">
    <property type="component" value="Unassembled WGS sequence"/>
</dbReference>
<dbReference type="EC" id="3.1.1.74" evidence="3 13"/>
<evidence type="ECO:0000256" key="7">
    <source>
        <dbReference type="ARBA" id="ARBA00022801"/>
    </source>
</evidence>
<accession>A0AAE0D8D1</accession>
<feature type="active site" description="Proton donor/acceptor" evidence="11">
    <location>
        <position position="226"/>
    </location>
</feature>
<evidence type="ECO:0000256" key="13">
    <source>
        <dbReference type="RuleBase" id="RU361263"/>
    </source>
</evidence>
<dbReference type="PANTHER" id="PTHR48250">
    <property type="entry name" value="CUTINASE 2-RELATED"/>
    <property type="match status" value="1"/>
</dbReference>
<evidence type="ECO:0000256" key="4">
    <source>
        <dbReference type="ARBA" id="ARBA00022487"/>
    </source>
</evidence>
<feature type="active site" evidence="11">
    <location>
        <position position="213"/>
    </location>
</feature>
<dbReference type="SUPFAM" id="SSF53474">
    <property type="entry name" value="alpha/beta-Hydrolases"/>
    <property type="match status" value="1"/>
</dbReference>
<reference evidence="14" key="1">
    <citation type="submission" date="2023-02" db="EMBL/GenBank/DDBJ databases">
        <title>Colletotrichum kahawae CIFC_Que2 genome sequencing and assembly.</title>
        <authorList>
            <person name="Baroncelli R."/>
        </authorList>
    </citation>
    <scope>NUCLEOTIDE SEQUENCE</scope>
    <source>
        <strain evidence="14">CIFC_Que2</strain>
    </source>
</reference>
<dbReference type="InterPro" id="IPR000675">
    <property type="entry name" value="Cutinase/axe"/>
</dbReference>
<keyword evidence="7 13" id="KW-0378">Hydrolase</keyword>
<dbReference type="InterPro" id="IPR011150">
    <property type="entry name" value="Cutinase_monf"/>
</dbReference>
<dbReference type="PANTHER" id="PTHR48250:SF3">
    <property type="entry name" value="CUTINASE 1-RELATED"/>
    <property type="match status" value="1"/>
</dbReference>
<dbReference type="Pfam" id="PF01083">
    <property type="entry name" value="Cutinase"/>
    <property type="match status" value="1"/>
</dbReference>
<keyword evidence="15" id="KW-1185">Reference proteome</keyword>
<keyword evidence="6 13" id="KW-0732">Signal</keyword>
<dbReference type="PROSITE" id="PS00931">
    <property type="entry name" value="CUTINASE_2"/>
    <property type="match status" value="1"/>
</dbReference>
<comment type="subcellular location">
    <subcellularLocation>
        <location evidence="1 13">Secreted</location>
    </subcellularLocation>
</comment>
<keyword evidence="8" id="KW-0843">Virulence</keyword>
<evidence type="ECO:0000256" key="5">
    <source>
        <dbReference type="ARBA" id="ARBA00022525"/>
    </source>
</evidence>
<dbReference type="GO" id="GO:0005576">
    <property type="term" value="C:extracellular region"/>
    <property type="evidence" value="ECO:0007669"/>
    <property type="project" value="UniProtKB-SubCell"/>
</dbReference>
<sequence length="247" mass="26357">MKAFITLILAAVAFSSPIYPISSRDIETVPKLDARETGTIAKEFTTGGCRDVIFIFARGSVETGNMRRPYSHSSTTSDGADVKAFHQGSTVGPPTSDGLKKRYGDNRVATEGVDYAAALTTNFLPGGADPDGVTTMRKLLNDAASKCPNAKLVAGGYSQGAAVAHRSIESLSDSTKNRILGVITYGDTQNTQDKGQIPKFPKDRVKIICNDADEVCKGTLEVEPAHLDYVKRVPEAVDFLVGKIGNI</sequence>
<keyword evidence="4 13" id="KW-0719">Serine esterase</keyword>
<proteinExistence type="inferred from homology"/>
<evidence type="ECO:0000313" key="15">
    <source>
        <dbReference type="Proteomes" id="UP001281614"/>
    </source>
</evidence>
<dbReference type="PRINTS" id="PR00129">
    <property type="entry name" value="CUTINASE"/>
</dbReference>
<dbReference type="EMBL" id="VYYT01000176">
    <property type="protein sequence ID" value="KAK2760060.1"/>
    <property type="molecule type" value="Genomic_DNA"/>
</dbReference>
<dbReference type="InterPro" id="IPR043580">
    <property type="entry name" value="CUTINASE_1"/>
</dbReference>
<dbReference type="GO" id="GO:0016052">
    <property type="term" value="P:carbohydrate catabolic process"/>
    <property type="evidence" value="ECO:0007669"/>
    <property type="project" value="TreeGrafter"/>
</dbReference>
<evidence type="ECO:0000256" key="1">
    <source>
        <dbReference type="ARBA" id="ARBA00004613"/>
    </source>
</evidence>
<organism evidence="14 15">
    <name type="scientific">Colletotrichum kahawae</name>
    <name type="common">Coffee berry disease fungus</name>
    <dbReference type="NCBI Taxonomy" id="34407"/>
    <lineage>
        <taxon>Eukaryota</taxon>
        <taxon>Fungi</taxon>
        <taxon>Dikarya</taxon>
        <taxon>Ascomycota</taxon>
        <taxon>Pezizomycotina</taxon>
        <taxon>Sordariomycetes</taxon>
        <taxon>Hypocreomycetidae</taxon>
        <taxon>Glomerellales</taxon>
        <taxon>Glomerellaceae</taxon>
        <taxon>Colletotrichum</taxon>
        <taxon>Colletotrichum gloeosporioides species complex</taxon>
    </lineage>
</organism>
<comment type="catalytic activity">
    <reaction evidence="10 13">
        <text>cutin + H2O = cutin monomers.</text>
        <dbReference type="EC" id="3.1.1.74"/>
    </reaction>
</comment>
<gene>
    <name evidence="14" type="ORF">CKAH01_16605</name>
</gene>
<evidence type="ECO:0000256" key="12">
    <source>
        <dbReference type="PIRSR" id="PIRSR611150-2"/>
    </source>
</evidence>
<dbReference type="InterPro" id="IPR043579">
    <property type="entry name" value="CUTINASE_2"/>
</dbReference>
<dbReference type="AlphaFoldDB" id="A0AAE0D8D1"/>
<feature type="disulfide bond" evidence="12">
    <location>
        <begin position="209"/>
        <end position="216"/>
    </location>
</feature>
<name>A0AAE0D8D1_COLKA</name>
<protein>
    <recommendedName>
        <fullName evidence="3 13">Cutinase</fullName>
        <ecNumber evidence="3 13">3.1.1.74</ecNumber>
    </recommendedName>
</protein>
<evidence type="ECO:0000256" key="3">
    <source>
        <dbReference type="ARBA" id="ARBA00013095"/>
    </source>
</evidence>
<evidence type="ECO:0000256" key="6">
    <source>
        <dbReference type="ARBA" id="ARBA00022729"/>
    </source>
</evidence>
<dbReference type="SMART" id="SM01110">
    <property type="entry name" value="Cutinase"/>
    <property type="match status" value="1"/>
</dbReference>
<dbReference type="GO" id="GO:0050525">
    <property type="term" value="F:cutinase activity"/>
    <property type="evidence" value="ECO:0007669"/>
    <property type="project" value="UniProtKB-UniRule"/>
</dbReference>
<dbReference type="PROSITE" id="PS00155">
    <property type="entry name" value="CUTINASE_1"/>
    <property type="match status" value="1"/>
</dbReference>